<dbReference type="EMBL" id="QMIF01000339">
    <property type="protein sequence ID" value="TVM24013.1"/>
    <property type="molecule type" value="Genomic_DNA"/>
</dbReference>
<evidence type="ECO:0000313" key="2">
    <source>
        <dbReference type="Proteomes" id="UP000434052"/>
    </source>
</evidence>
<dbReference type="Proteomes" id="UP000434052">
    <property type="component" value="Unassembled WGS sequence"/>
</dbReference>
<evidence type="ECO:0000313" key="1">
    <source>
        <dbReference type="EMBL" id="TVM24013.1"/>
    </source>
</evidence>
<sequence>ADPTEILPNISTDKSPQRYRSVLFVRKNGKSSVSIVEVYVGDGENGLWNDRKRRQEKAEK</sequence>
<accession>A0A6P1Z8K4</accession>
<comment type="caution">
    <text evidence="1">The sequence shown here is derived from an EMBL/GenBank/DDBJ whole genome shotgun (WGS) entry which is preliminary data.</text>
</comment>
<proteinExistence type="predicted"/>
<dbReference type="RefSeq" id="WP_208738370.1">
    <property type="nucleotide sequence ID" value="NZ_QMIF01000339.1"/>
</dbReference>
<organism evidence="1 2">
    <name type="scientific">Oceanidesulfovibrio marinus</name>
    <dbReference type="NCBI Taxonomy" id="370038"/>
    <lineage>
        <taxon>Bacteria</taxon>
        <taxon>Pseudomonadati</taxon>
        <taxon>Thermodesulfobacteriota</taxon>
        <taxon>Desulfovibrionia</taxon>
        <taxon>Desulfovibrionales</taxon>
        <taxon>Desulfovibrionaceae</taxon>
        <taxon>Oceanidesulfovibrio</taxon>
    </lineage>
</organism>
<gene>
    <name evidence="1" type="ORF">DQK91_23455</name>
</gene>
<protein>
    <submittedName>
        <fullName evidence="1">Uncharacterized protein</fullName>
    </submittedName>
</protein>
<feature type="non-terminal residue" evidence="1">
    <location>
        <position position="1"/>
    </location>
</feature>
<reference evidence="1 2" key="1">
    <citation type="submission" date="2018-06" db="EMBL/GenBank/DDBJ databases">
        <title>Complete genome of Desulfovibrio marinus P48SEP.</title>
        <authorList>
            <person name="Crispim J.S."/>
            <person name="Vidigal P.M.P."/>
            <person name="Silva L.C.F."/>
            <person name="Araujo L.C."/>
            <person name="Laguardia C.N."/>
            <person name="Dias R.S."/>
            <person name="Sousa M.P."/>
            <person name="Paula S.O."/>
            <person name="Silva C."/>
        </authorList>
    </citation>
    <scope>NUCLEOTIDE SEQUENCE [LARGE SCALE GENOMIC DNA]</scope>
    <source>
        <strain evidence="1 2">P48SEP</strain>
    </source>
</reference>
<name>A0A6P1Z8K4_9BACT</name>
<dbReference type="AlphaFoldDB" id="A0A6P1Z8K4"/>